<comment type="caution">
    <text evidence="7">The sequence shown here is derived from an EMBL/GenBank/DDBJ whole genome shotgun (WGS) entry which is preliminary data.</text>
</comment>
<evidence type="ECO:0000256" key="5">
    <source>
        <dbReference type="SAM" id="SignalP"/>
    </source>
</evidence>
<keyword evidence="8" id="KW-1185">Reference proteome</keyword>
<evidence type="ECO:0000256" key="1">
    <source>
        <dbReference type="ARBA" id="ARBA00010088"/>
    </source>
</evidence>
<dbReference type="InterPro" id="IPR000073">
    <property type="entry name" value="AB_hydrolase_1"/>
</dbReference>
<sequence length="521" mass="54849">MPPALRRTALLCTLLTCAVPLTTGTATAEPTTSFGPGTTATGPGTSAAPPPHFGTCPDSVPAPPAPDRVECGTVRVPLDHARPDGEHIRIAVSRVRASGTPAERRGVLLVNPGGPGGSGLPYAVTKRAKLPAAVRRAYDVIGFDPRGTGHSAPADCGPMGGLFDSPAAGSAPLDPVPHDRPGERAYLDAQRRLAADCAAGTGRALPHLSTSETARDMDAVRAALDEPRISFLGVSYGTYLGAAYAARFPDRVDKLVLDSVVGPEDWHAFDVRQARAVLRQRDVLFGWLARHDSRFRLGTTPREVRAAYLRTRDGLTARPVAGFGAAAFDRAVYRALGRTERWTALGDGLRAYLDEGVVDRLRPTEPFDGPESRTYQAANRAVKCADGPGPTPGRVIADIRGLRRLDPQPVLTGLEAASCAYWHARPTEHTRLGSPAAPPALLVASAHDPVTPIAGARALGRTLPGSRLVTLHHDYSHGVFASRGNSCVDSTVAAYLVGGTVPARDVHCDGPGLPEPSPRQP</sequence>
<dbReference type="PANTHER" id="PTHR43248">
    <property type="entry name" value="2-SUCCINYL-6-HYDROXY-2,4-CYCLOHEXADIENE-1-CARBOXYLATE SYNTHASE"/>
    <property type="match status" value="1"/>
</dbReference>
<evidence type="ECO:0000313" key="8">
    <source>
        <dbReference type="Proteomes" id="UP000286746"/>
    </source>
</evidence>
<dbReference type="EMBL" id="BHZD01000001">
    <property type="protein sequence ID" value="GCD42390.1"/>
    <property type="molecule type" value="Genomic_DNA"/>
</dbReference>
<evidence type="ECO:0000256" key="2">
    <source>
        <dbReference type="ARBA" id="ARBA00022729"/>
    </source>
</evidence>
<feature type="region of interest" description="Disordered" evidence="4">
    <location>
        <begin position="160"/>
        <end position="182"/>
    </location>
</feature>
<evidence type="ECO:0000256" key="4">
    <source>
        <dbReference type="SAM" id="MobiDB-lite"/>
    </source>
</evidence>
<evidence type="ECO:0000259" key="6">
    <source>
        <dbReference type="Pfam" id="PF00561"/>
    </source>
</evidence>
<accession>A0A401VZ75</accession>
<feature type="compositionally biased region" description="Low complexity" evidence="4">
    <location>
        <begin position="25"/>
        <end position="47"/>
    </location>
</feature>
<evidence type="ECO:0000313" key="7">
    <source>
        <dbReference type="EMBL" id="GCD42390.1"/>
    </source>
</evidence>
<organism evidence="7 8">
    <name type="scientific">Streptomyces paromomycinus</name>
    <name type="common">Streptomyces rimosus subsp. paromomycinus</name>
    <dbReference type="NCBI Taxonomy" id="92743"/>
    <lineage>
        <taxon>Bacteria</taxon>
        <taxon>Bacillati</taxon>
        <taxon>Actinomycetota</taxon>
        <taxon>Actinomycetes</taxon>
        <taxon>Kitasatosporales</taxon>
        <taxon>Streptomycetaceae</taxon>
        <taxon>Streptomyces</taxon>
    </lineage>
</organism>
<dbReference type="RefSeq" id="WP_125053777.1">
    <property type="nucleotide sequence ID" value="NZ_BHZD01000001.1"/>
</dbReference>
<feature type="chain" id="PRO_5019227810" evidence="5">
    <location>
        <begin position="29"/>
        <end position="521"/>
    </location>
</feature>
<keyword evidence="7" id="KW-0645">Protease</keyword>
<dbReference type="PANTHER" id="PTHR43248:SF29">
    <property type="entry name" value="TRIPEPTIDYL AMINOPEPTIDASE"/>
    <property type="match status" value="1"/>
</dbReference>
<keyword evidence="3" id="KW-0378">Hydrolase</keyword>
<keyword evidence="2 5" id="KW-0732">Signal</keyword>
<gene>
    <name evidence="7" type="primary">tap_2</name>
    <name evidence="7" type="ORF">GKJPGBOP_02050</name>
</gene>
<dbReference type="SUPFAM" id="SSF53474">
    <property type="entry name" value="alpha/beta-Hydrolases"/>
    <property type="match status" value="1"/>
</dbReference>
<dbReference type="Pfam" id="PF00561">
    <property type="entry name" value="Abhydrolase_1"/>
    <property type="match status" value="1"/>
</dbReference>
<comment type="similarity">
    <text evidence="1">Belongs to the peptidase S33 family.</text>
</comment>
<protein>
    <submittedName>
        <fullName evidence="7">Tripeptidyl aminopeptidase</fullName>
    </submittedName>
</protein>
<dbReference type="GO" id="GO:0004177">
    <property type="term" value="F:aminopeptidase activity"/>
    <property type="evidence" value="ECO:0007669"/>
    <property type="project" value="UniProtKB-KW"/>
</dbReference>
<proteinExistence type="inferred from homology"/>
<name>A0A401VZ75_STREY</name>
<dbReference type="AlphaFoldDB" id="A0A401VZ75"/>
<dbReference type="Gene3D" id="3.40.50.1820">
    <property type="entry name" value="alpha/beta hydrolase"/>
    <property type="match status" value="1"/>
</dbReference>
<keyword evidence="7" id="KW-0031">Aminopeptidase</keyword>
<feature type="region of interest" description="Disordered" evidence="4">
    <location>
        <begin position="25"/>
        <end position="53"/>
    </location>
</feature>
<dbReference type="InterPro" id="IPR029058">
    <property type="entry name" value="AB_hydrolase_fold"/>
</dbReference>
<feature type="signal peptide" evidence="5">
    <location>
        <begin position="1"/>
        <end position="28"/>
    </location>
</feature>
<reference evidence="7 8" key="1">
    <citation type="submission" date="2018-11" db="EMBL/GenBank/DDBJ databases">
        <title>Whole genome sequence of Streptomyces paromomycinus NBRC 15454(T).</title>
        <authorList>
            <person name="Komaki H."/>
            <person name="Tamura T."/>
        </authorList>
    </citation>
    <scope>NUCLEOTIDE SEQUENCE [LARGE SCALE GENOMIC DNA]</scope>
    <source>
        <strain evidence="7 8">NBRC 15454</strain>
    </source>
</reference>
<feature type="domain" description="AB hydrolase-1" evidence="6">
    <location>
        <begin position="107"/>
        <end position="471"/>
    </location>
</feature>
<dbReference type="Proteomes" id="UP000286746">
    <property type="component" value="Unassembled WGS sequence"/>
</dbReference>
<dbReference type="InterPro" id="IPR051601">
    <property type="entry name" value="Serine_prot/Carboxylest_S33"/>
</dbReference>
<evidence type="ECO:0000256" key="3">
    <source>
        <dbReference type="ARBA" id="ARBA00022801"/>
    </source>
</evidence>